<keyword evidence="6" id="KW-1185">Reference proteome</keyword>
<keyword evidence="1" id="KW-0732">Signal</keyword>
<evidence type="ECO:0000256" key="2">
    <source>
        <dbReference type="SAM" id="MobiDB-lite"/>
    </source>
</evidence>
<dbReference type="RefSeq" id="WP_344969530.1">
    <property type="nucleotide sequence ID" value="NZ_BAABDD010000006.1"/>
</dbReference>
<sequence>MAHARQPAQPQQPQKKNWWLWGCLGCGGLAVVILIVAVAFIAVLSGGDSGDSGPADGGGRSEEAGNTVTMGEAGTVGDWTVTVTGIETTATYGDEFSEETAQGEFKVVSLTVRNTGDEATSFDFSAVKLLDADGKEYSSQTTLGESELFLEQINPGNEVSGEVPVDVPEGTEITSVLIEDVWSLSEPLTVTVE</sequence>
<organism evidence="5 6">
    <name type="scientific">Salinactinospora qingdaonensis</name>
    <dbReference type="NCBI Taxonomy" id="702744"/>
    <lineage>
        <taxon>Bacteria</taxon>
        <taxon>Bacillati</taxon>
        <taxon>Actinomycetota</taxon>
        <taxon>Actinomycetes</taxon>
        <taxon>Streptosporangiales</taxon>
        <taxon>Nocardiopsidaceae</taxon>
        <taxon>Salinactinospora</taxon>
    </lineage>
</organism>
<protein>
    <recommendedName>
        <fullName evidence="4">DUF4352 domain-containing protein</fullName>
    </recommendedName>
</protein>
<dbReference type="InterPro" id="IPR029051">
    <property type="entry name" value="DUF4352"/>
</dbReference>
<keyword evidence="3" id="KW-0472">Membrane</keyword>
<proteinExistence type="predicted"/>
<name>A0ABP7FFK6_9ACTN</name>
<feature type="transmembrane region" description="Helical" evidence="3">
    <location>
        <begin position="18"/>
        <end position="44"/>
    </location>
</feature>
<comment type="caution">
    <text evidence="5">The sequence shown here is derived from an EMBL/GenBank/DDBJ whole genome shotgun (WGS) entry which is preliminary data.</text>
</comment>
<feature type="region of interest" description="Disordered" evidence="2">
    <location>
        <begin position="49"/>
        <end position="73"/>
    </location>
</feature>
<dbReference type="Proteomes" id="UP001500908">
    <property type="component" value="Unassembled WGS sequence"/>
</dbReference>
<dbReference type="EMBL" id="BAABDD010000006">
    <property type="protein sequence ID" value="GAA3738658.1"/>
    <property type="molecule type" value="Genomic_DNA"/>
</dbReference>
<evidence type="ECO:0000313" key="5">
    <source>
        <dbReference type="EMBL" id="GAA3738658.1"/>
    </source>
</evidence>
<accession>A0ABP7FFK6</accession>
<reference evidence="6" key="1">
    <citation type="journal article" date="2019" name="Int. J. Syst. Evol. Microbiol.">
        <title>The Global Catalogue of Microorganisms (GCM) 10K type strain sequencing project: providing services to taxonomists for standard genome sequencing and annotation.</title>
        <authorList>
            <consortium name="The Broad Institute Genomics Platform"/>
            <consortium name="The Broad Institute Genome Sequencing Center for Infectious Disease"/>
            <person name="Wu L."/>
            <person name="Ma J."/>
        </authorList>
    </citation>
    <scope>NUCLEOTIDE SEQUENCE [LARGE SCALE GENOMIC DNA]</scope>
    <source>
        <strain evidence="6">JCM 17137</strain>
    </source>
</reference>
<feature type="domain" description="DUF4352" evidence="4">
    <location>
        <begin position="70"/>
        <end position="182"/>
    </location>
</feature>
<gene>
    <name evidence="5" type="ORF">GCM10022402_18190</name>
</gene>
<evidence type="ECO:0000313" key="6">
    <source>
        <dbReference type="Proteomes" id="UP001500908"/>
    </source>
</evidence>
<keyword evidence="3" id="KW-1133">Transmembrane helix</keyword>
<dbReference type="InterPro" id="IPR029050">
    <property type="entry name" value="Immunoprotect_excell_Ig-like"/>
</dbReference>
<dbReference type="Pfam" id="PF11611">
    <property type="entry name" value="DUF4352"/>
    <property type="match status" value="1"/>
</dbReference>
<feature type="compositionally biased region" description="Gly residues" evidence="2">
    <location>
        <begin position="49"/>
        <end position="58"/>
    </location>
</feature>
<evidence type="ECO:0000256" key="1">
    <source>
        <dbReference type="ARBA" id="ARBA00022729"/>
    </source>
</evidence>
<evidence type="ECO:0000259" key="4">
    <source>
        <dbReference type="Pfam" id="PF11611"/>
    </source>
</evidence>
<dbReference type="Gene3D" id="2.60.40.1240">
    <property type="match status" value="1"/>
</dbReference>
<keyword evidence="3" id="KW-0812">Transmembrane</keyword>
<evidence type="ECO:0000256" key="3">
    <source>
        <dbReference type="SAM" id="Phobius"/>
    </source>
</evidence>